<dbReference type="PANTHER" id="PTHR10039">
    <property type="entry name" value="AMELOGENIN"/>
    <property type="match status" value="1"/>
</dbReference>
<evidence type="ECO:0000259" key="3">
    <source>
        <dbReference type="Pfam" id="PF24883"/>
    </source>
</evidence>
<evidence type="ECO:0000313" key="4">
    <source>
        <dbReference type="EMBL" id="KAK7682092.1"/>
    </source>
</evidence>
<accession>A0AAW0FXQ7</accession>
<dbReference type="SUPFAM" id="SSF52540">
    <property type="entry name" value="P-loop containing nucleoside triphosphate hydrolases"/>
    <property type="match status" value="1"/>
</dbReference>
<proteinExistence type="predicted"/>
<evidence type="ECO:0000256" key="2">
    <source>
        <dbReference type="SAM" id="MobiDB-lite"/>
    </source>
</evidence>
<dbReference type="Proteomes" id="UP001385951">
    <property type="component" value="Unassembled WGS sequence"/>
</dbReference>
<evidence type="ECO:0000313" key="5">
    <source>
        <dbReference type="Proteomes" id="UP001385951"/>
    </source>
</evidence>
<evidence type="ECO:0000256" key="1">
    <source>
        <dbReference type="ARBA" id="ARBA00022737"/>
    </source>
</evidence>
<reference evidence="4 5" key="1">
    <citation type="submission" date="2022-09" db="EMBL/GenBank/DDBJ databases">
        <authorList>
            <person name="Palmer J.M."/>
        </authorList>
    </citation>
    <scope>NUCLEOTIDE SEQUENCE [LARGE SCALE GENOMIC DNA]</scope>
    <source>
        <strain evidence="4 5">DSM 7382</strain>
    </source>
</reference>
<gene>
    <name evidence="4" type="ORF">QCA50_014678</name>
</gene>
<dbReference type="Pfam" id="PF24883">
    <property type="entry name" value="NPHP3_N"/>
    <property type="match status" value="1"/>
</dbReference>
<dbReference type="PANTHER" id="PTHR10039:SF14">
    <property type="entry name" value="NACHT DOMAIN-CONTAINING PROTEIN"/>
    <property type="match status" value="1"/>
</dbReference>
<protein>
    <recommendedName>
        <fullName evidence="3">Nephrocystin 3-like N-terminal domain-containing protein</fullName>
    </recommendedName>
</protein>
<dbReference type="InterPro" id="IPR027417">
    <property type="entry name" value="P-loop_NTPase"/>
</dbReference>
<comment type="caution">
    <text evidence="4">The sequence shown here is derived from an EMBL/GenBank/DDBJ whole genome shotgun (WGS) entry which is preliminary data.</text>
</comment>
<sequence>MSQTPVQTSSSLVKSLLDLMDDAQRKRWERGKISSQDIEDSITKIKTCVGRDGLTPSPVENKLALLKRIFLRFEPIMAAAAEAGGVSSHLTWSAVKIATFTLLEIATIRKDVIEATLEGLVCIADHLPWILLHDDNSPTSDLDIVGNAVNRALDDIHTFLESVAKYFTQSKIRQRMLSRNSDLVSQIKSAKATLREQFQSIHYVHFTVEIRRMKENHNRIQNRKLVKTLNPVNASLDQTNRTSCLKTSSCDWAKRHPNLSLWLQDEYEEFKNRRLWIHGNPGTGKSTLAAYLIRESLKSRSEDEAVIFFFCDDGIKEKRSVRSILQTLIFQLLQSKWIDVETIEGITDRFFNRGSSWQIQISELEDQLASLLSRYAKARIVIDGLDASEDAECLISIANKILASHSHAKVLLLSRGERYIQYSLQEWTAIALGGLHTTEDDIHTFVTEQVDNMVKEVPHLAPRRQELCDQILKATGSMFLFARLFVQHVIRHKSHSRKEIDELLMTLPPDLDGLYDQYFKKLFHNGNVRKHKIALKVLQWLVYSDESLSLDLLSVILAIELGDDGLNPDQIPNNLQDLLAKALGILVSCHSDNELLLQDHDQVLHVHLIHQSLRDFLRGLGSPESHRKREPYLFPVCKAMQTGHLHLVLYYSKSLCSKTFRPLLMEYLNDADSRRSERPREERLSCPEARSGARGILEIHQGERGQRVIWKRWDHLWGHAQLIELDRARRAREVRQQEIENRLSSMRDKPAHRQVQLEVLIKRFEQELESVRCLRSHQKLERRRLDSICDASERELVISAQRNLSRHIGEASQKGYLETRLAILSIGFISMKDALRALASVCSTVRDSSSSPWMPTAYEIELSNSFHTLISSIRAFVNLPLNLTSNPHLSTSPANSSLMAIKRFLHQSDLPELLFHPTMYEALKGLPTHQRSPVAIIAELIINARRVESALYRYDEQYPVLVGSSWLIFTLQGAYESLARWIALLILQQSSSETQKDIANLKELFKDEDYFLSLIILHDNQVPKVESQPGPEHHDSNRSDTSPPPVQDDILNHRNASAVVSAATHCMVKPAGRRDIWLLRNFIIDFVPATILWLFILSHLVDYLPVCVALAFIMIPSLSRSHSSMYRVGCIMALHMVFERFPLYRPIFLLLSSTPQISNWLLTTTLIPFSNFRKQPELLVPGSPSSTALWYFTHDGNLCIHPPILCDDQQGILYIGKWTEKLLRIIYAVTTCISSDRVKERLFWTLSAFLIMTCNDFETSVSCRYHRSTLPPFIWESPKGP</sequence>
<name>A0AAW0FXQ7_9APHY</name>
<organism evidence="4 5">
    <name type="scientific">Cerrena zonata</name>
    <dbReference type="NCBI Taxonomy" id="2478898"/>
    <lineage>
        <taxon>Eukaryota</taxon>
        <taxon>Fungi</taxon>
        <taxon>Dikarya</taxon>
        <taxon>Basidiomycota</taxon>
        <taxon>Agaricomycotina</taxon>
        <taxon>Agaricomycetes</taxon>
        <taxon>Polyporales</taxon>
        <taxon>Cerrenaceae</taxon>
        <taxon>Cerrena</taxon>
    </lineage>
</organism>
<feature type="region of interest" description="Disordered" evidence="2">
    <location>
        <begin position="1025"/>
        <end position="1047"/>
    </location>
</feature>
<dbReference type="EMBL" id="JASBNA010000037">
    <property type="protein sequence ID" value="KAK7682092.1"/>
    <property type="molecule type" value="Genomic_DNA"/>
</dbReference>
<dbReference type="Gene3D" id="3.40.50.300">
    <property type="entry name" value="P-loop containing nucleotide triphosphate hydrolases"/>
    <property type="match status" value="1"/>
</dbReference>
<keyword evidence="5" id="KW-1185">Reference proteome</keyword>
<keyword evidence="1" id="KW-0677">Repeat</keyword>
<dbReference type="InterPro" id="IPR056884">
    <property type="entry name" value="NPHP3-like_N"/>
</dbReference>
<feature type="domain" description="Nephrocystin 3-like N-terminal" evidence="3">
    <location>
        <begin position="249"/>
        <end position="415"/>
    </location>
</feature>